<dbReference type="PANTHER" id="PTHR30535">
    <property type="entry name" value="VITAMIN B12-BINDING PROTEIN"/>
    <property type="match status" value="1"/>
</dbReference>
<accession>A0ABV8INB1</accession>
<keyword evidence="2" id="KW-0732">Signal</keyword>
<gene>
    <name evidence="4" type="ORF">ACFO0C_02995</name>
</gene>
<dbReference type="Pfam" id="PF01497">
    <property type="entry name" value="Peripla_BP_2"/>
    <property type="match status" value="1"/>
</dbReference>
<dbReference type="PROSITE" id="PS51257">
    <property type="entry name" value="PROKAR_LIPOPROTEIN"/>
    <property type="match status" value="1"/>
</dbReference>
<sequence>MKRLITAAMAVTALALAGCTGSDPDPTVGTTAAPDASSARATYPVTVDTVTLTARPEKIVSLSPTATEMLFAIGAGPQVIAVDDQSNYPVEAPKTDLSGFKPNAEAIAAKDPDLVVISGDADGIVAQLGKLSIPVFVSPAAATLDDTYAEITDLGALTGHPIEAKALNEVRAAEIDRIVKSVPARSKPLTYYYELGPDLYSATSKTFIGSIFGLFGMTNVADAADPDGKLGGYPQLSQESLVKANPDMIFLADTKCCQQSADTVRARPGWSSITAVSKNQIHPLDDDIASRWGPRTAELVKSVADAVGKVPA</sequence>
<reference evidence="5" key="1">
    <citation type="journal article" date="2019" name="Int. J. Syst. Evol. Microbiol.">
        <title>The Global Catalogue of Microorganisms (GCM) 10K type strain sequencing project: providing services to taxonomists for standard genome sequencing and annotation.</title>
        <authorList>
            <consortium name="The Broad Institute Genomics Platform"/>
            <consortium name="The Broad Institute Genome Sequencing Center for Infectious Disease"/>
            <person name="Wu L."/>
            <person name="Ma J."/>
        </authorList>
    </citation>
    <scope>NUCLEOTIDE SEQUENCE [LARGE SCALE GENOMIC DNA]</scope>
    <source>
        <strain evidence="5">TBRC 5832</strain>
    </source>
</reference>
<evidence type="ECO:0000313" key="5">
    <source>
        <dbReference type="Proteomes" id="UP001595867"/>
    </source>
</evidence>
<dbReference type="InterPro" id="IPR002491">
    <property type="entry name" value="ABC_transptr_periplasmic_BD"/>
</dbReference>
<dbReference type="PROSITE" id="PS50983">
    <property type="entry name" value="FE_B12_PBP"/>
    <property type="match status" value="1"/>
</dbReference>
<organism evidence="4 5">
    <name type="scientific">Actinoplanes subglobosus</name>
    <dbReference type="NCBI Taxonomy" id="1547892"/>
    <lineage>
        <taxon>Bacteria</taxon>
        <taxon>Bacillati</taxon>
        <taxon>Actinomycetota</taxon>
        <taxon>Actinomycetes</taxon>
        <taxon>Micromonosporales</taxon>
        <taxon>Micromonosporaceae</taxon>
        <taxon>Actinoplanes</taxon>
    </lineage>
</organism>
<feature type="signal peptide" evidence="2">
    <location>
        <begin position="1"/>
        <end position="17"/>
    </location>
</feature>
<comment type="caution">
    <text evidence="4">The sequence shown here is derived from an EMBL/GenBank/DDBJ whole genome shotgun (WGS) entry which is preliminary data.</text>
</comment>
<dbReference type="CDD" id="cd01143">
    <property type="entry name" value="YvrC"/>
    <property type="match status" value="1"/>
</dbReference>
<name>A0ABV8INB1_9ACTN</name>
<dbReference type="SUPFAM" id="SSF53807">
    <property type="entry name" value="Helical backbone' metal receptor"/>
    <property type="match status" value="1"/>
</dbReference>
<dbReference type="Gene3D" id="3.40.50.1980">
    <property type="entry name" value="Nitrogenase molybdenum iron protein domain"/>
    <property type="match status" value="2"/>
</dbReference>
<keyword evidence="5" id="KW-1185">Reference proteome</keyword>
<evidence type="ECO:0000256" key="1">
    <source>
        <dbReference type="ARBA" id="ARBA00008814"/>
    </source>
</evidence>
<dbReference type="PANTHER" id="PTHR30535:SF34">
    <property type="entry name" value="MOLYBDATE-BINDING PROTEIN MOLA"/>
    <property type="match status" value="1"/>
</dbReference>
<protein>
    <submittedName>
        <fullName evidence="4">ABC transporter substrate-binding protein</fullName>
    </submittedName>
</protein>
<comment type="similarity">
    <text evidence="1">Belongs to the bacterial solute-binding protein 8 family.</text>
</comment>
<dbReference type="InterPro" id="IPR050902">
    <property type="entry name" value="ABC_Transporter_SBP"/>
</dbReference>
<evidence type="ECO:0000313" key="4">
    <source>
        <dbReference type="EMBL" id="MFC4063883.1"/>
    </source>
</evidence>
<feature type="chain" id="PRO_5045298032" evidence="2">
    <location>
        <begin position="18"/>
        <end position="312"/>
    </location>
</feature>
<dbReference type="RefSeq" id="WP_378064911.1">
    <property type="nucleotide sequence ID" value="NZ_JBHSBL010000003.1"/>
</dbReference>
<evidence type="ECO:0000259" key="3">
    <source>
        <dbReference type="PROSITE" id="PS50983"/>
    </source>
</evidence>
<evidence type="ECO:0000256" key="2">
    <source>
        <dbReference type="SAM" id="SignalP"/>
    </source>
</evidence>
<proteinExistence type="inferred from homology"/>
<feature type="domain" description="Fe/B12 periplasmic-binding" evidence="3">
    <location>
        <begin position="58"/>
        <end position="312"/>
    </location>
</feature>
<dbReference type="Proteomes" id="UP001595867">
    <property type="component" value="Unassembled WGS sequence"/>
</dbReference>
<dbReference type="EMBL" id="JBHSBL010000003">
    <property type="protein sequence ID" value="MFC4063883.1"/>
    <property type="molecule type" value="Genomic_DNA"/>
</dbReference>